<dbReference type="PATRIC" id="fig|1710894.3.peg.2729"/>
<proteinExistence type="inferred from homology"/>
<dbReference type="Pfam" id="PF06114">
    <property type="entry name" value="Peptidase_M78"/>
    <property type="match status" value="1"/>
</dbReference>
<evidence type="ECO:0000313" key="4">
    <source>
        <dbReference type="Proteomes" id="UP000092382"/>
    </source>
</evidence>
<dbReference type="InterPro" id="IPR010359">
    <property type="entry name" value="IrrE_HExxH"/>
</dbReference>
<dbReference type="AlphaFoldDB" id="A0A1B7VZ13"/>
<dbReference type="InterPro" id="IPR010982">
    <property type="entry name" value="Lambda_DNA-bd_dom_sf"/>
</dbReference>
<dbReference type="Gene3D" id="1.10.260.40">
    <property type="entry name" value="lambda repressor-like DNA-binding domains"/>
    <property type="match status" value="1"/>
</dbReference>
<dbReference type="GO" id="GO:0003677">
    <property type="term" value="F:DNA binding"/>
    <property type="evidence" value="ECO:0007669"/>
    <property type="project" value="InterPro"/>
</dbReference>
<accession>A0A1B7VZ13</accession>
<feature type="domain" description="HTH cro/C1-type" evidence="2">
    <location>
        <begin position="21"/>
        <end position="75"/>
    </location>
</feature>
<dbReference type="Pfam" id="PF01381">
    <property type="entry name" value="HTH_3"/>
    <property type="match status" value="1"/>
</dbReference>
<evidence type="ECO:0000259" key="2">
    <source>
        <dbReference type="PROSITE" id="PS50943"/>
    </source>
</evidence>
<dbReference type="PANTHER" id="PTHR43236">
    <property type="entry name" value="ANTITOXIN HIGA1"/>
    <property type="match status" value="1"/>
</dbReference>
<dbReference type="EMBL" id="LJOY01000014">
    <property type="protein sequence ID" value="OBQ26236.1"/>
    <property type="molecule type" value="Genomic_DNA"/>
</dbReference>
<dbReference type="Proteomes" id="UP000092382">
    <property type="component" value="Unassembled WGS sequence"/>
</dbReference>
<dbReference type="PROSITE" id="PS50943">
    <property type="entry name" value="HTH_CROC1"/>
    <property type="match status" value="1"/>
</dbReference>
<name>A0A1B7VZ13_APHFL</name>
<reference evidence="3 4" key="1">
    <citation type="submission" date="2015-09" db="EMBL/GenBank/DDBJ databases">
        <title>Whole genome shotgun sequence assembly of Aphanizomenon flos-aquae UKL13.</title>
        <authorList>
            <person name="Driscoll C."/>
        </authorList>
    </citation>
    <scope>NUCLEOTIDE SEQUENCE [LARGE SCALE GENOMIC DNA]</scope>
    <source>
        <strain evidence="3">MDT13</strain>
    </source>
</reference>
<protein>
    <submittedName>
        <fullName evidence="3">XRE family transcriptional regulator</fullName>
    </submittedName>
</protein>
<evidence type="ECO:0000313" key="3">
    <source>
        <dbReference type="EMBL" id="OBQ26236.1"/>
    </source>
</evidence>
<dbReference type="InterPro" id="IPR013430">
    <property type="entry name" value="Toxin_antidote_HigA"/>
</dbReference>
<dbReference type="SUPFAM" id="SSF47413">
    <property type="entry name" value="lambda repressor-like DNA-binding domains"/>
    <property type="match status" value="1"/>
</dbReference>
<dbReference type="STRING" id="1803587.GCA_001593825_02244"/>
<sequence>MESKIQNRYNPDQVSSPGDTLLEVLEERGMTQTELAERTGRPKKTINEIINGKAAITPETALQLERVFNIPASFWNNRERRYREFLAQQEEKKRLQKQVPWLKGIPATAMIKFGWIRRYSDKVEQLREVLNFFAVASPEQWEGIWLNHQIDFRKSQAFQSDPGAISAWLRRGEIEASEITCAPYNASNFREALRKIRALTVELPEIFQPKLVQLCAEAGVAVVFVPELPRTRTSGATHWLNADKALIQLSLRYKTDDHLWFTFFHEAGHILLHGKRDFFLEGTGIISIEDQEKEKEANKFSADILIPPGDLQRFLDSVSQISKTNIIQFANEIGIAPGIVVGRLQHDQVLPSSHCNDLKQRWEWALDKQEN</sequence>
<dbReference type="NCBIfam" id="TIGR02607">
    <property type="entry name" value="antidote_HigA"/>
    <property type="match status" value="1"/>
</dbReference>
<comment type="caution">
    <text evidence="3">The sequence shown here is derived from an EMBL/GenBank/DDBJ whole genome shotgun (WGS) entry which is preliminary data.</text>
</comment>
<gene>
    <name evidence="3" type="ORF">AN481_06395</name>
</gene>
<organism evidence="3 4">
    <name type="scientific">Aphanizomenon flos-aquae LD13</name>
    <dbReference type="NCBI Taxonomy" id="1710894"/>
    <lineage>
        <taxon>Bacteria</taxon>
        <taxon>Bacillati</taxon>
        <taxon>Cyanobacteriota</taxon>
        <taxon>Cyanophyceae</taxon>
        <taxon>Nostocales</taxon>
        <taxon>Aphanizomenonaceae</taxon>
        <taxon>Aphanizomenon</taxon>
    </lineage>
</organism>
<dbReference type="InterPro" id="IPR001387">
    <property type="entry name" value="Cro/C1-type_HTH"/>
</dbReference>
<dbReference type="CDD" id="cd00093">
    <property type="entry name" value="HTH_XRE"/>
    <property type="match status" value="1"/>
</dbReference>
<dbReference type="InterPro" id="IPR052345">
    <property type="entry name" value="Rad_response_metalloprotease"/>
</dbReference>
<evidence type="ECO:0000256" key="1">
    <source>
        <dbReference type="ARBA" id="ARBA00007227"/>
    </source>
</evidence>
<dbReference type="Gene3D" id="1.10.10.2910">
    <property type="match status" value="1"/>
</dbReference>
<dbReference type="SMART" id="SM00530">
    <property type="entry name" value="HTH_XRE"/>
    <property type="match status" value="1"/>
</dbReference>
<dbReference type="PANTHER" id="PTHR43236:SF1">
    <property type="entry name" value="BLL7220 PROTEIN"/>
    <property type="match status" value="1"/>
</dbReference>
<comment type="similarity">
    <text evidence="1">Belongs to the short-chain fatty acyl-CoA assimilation regulator (ScfR) family.</text>
</comment>